<feature type="non-terminal residue" evidence="1">
    <location>
        <position position="1885"/>
    </location>
</feature>
<protein>
    <submittedName>
        <fullName evidence="1">Uncharacterized protein</fullName>
    </submittedName>
</protein>
<name>A0A9P6QLQ2_9FUNG</name>
<reference evidence="1" key="1">
    <citation type="journal article" date="2020" name="Fungal Divers.">
        <title>Resolving the Mortierellaceae phylogeny through synthesis of multi-gene phylogenetics and phylogenomics.</title>
        <authorList>
            <person name="Vandepol N."/>
            <person name="Liber J."/>
            <person name="Desiro A."/>
            <person name="Na H."/>
            <person name="Kennedy M."/>
            <person name="Barry K."/>
            <person name="Grigoriev I.V."/>
            <person name="Miller A.N."/>
            <person name="O'Donnell K."/>
            <person name="Stajich J.E."/>
            <person name="Bonito G."/>
        </authorList>
    </citation>
    <scope>NUCLEOTIDE SEQUENCE</scope>
    <source>
        <strain evidence="1">BC1065</strain>
    </source>
</reference>
<dbReference type="Proteomes" id="UP000807716">
    <property type="component" value="Unassembled WGS sequence"/>
</dbReference>
<proteinExistence type="predicted"/>
<evidence type="ECO:0000313" key="1">
    <source>
        <dbReference type="EMBL" id="KAG0268471.1"/>
    </source>
</evidence>
<keyword evidence="2" id="KW-1185">Reference proteome</keyword>
<dbReference type="EMBL" id="JAAAJB010000050">
    <property type="protein sequence ID" value="KAG0268471.1"/>
    <property type="molecule type" value="Genomic_DNA"/>
</dbReference>
<organism evidence="1 2">
    <name type="scientific">Actinomortierella ambigua</name>
    <dbReference type="NCBI Taxonomy" id="1343610"/>
    <lineage>
        <taxon>Eukaryota</taxon>
        <taxon>Fungi</taxon>
        <taxon>Fungi incertae sedis</taxon>
        <taxon>Mucoromycota</taxon>
        <taxon>Mortierellomycotina</taxon>
        <taxon>Mortierellomycetes</taxon>
        <taxon>Mortierellales</taxon>
        <taxon>Mortierellaceae</taxon>
        <taxon>Actinomortierella</taxon>
    </lineage>
</organism>
<evidence type="ECO:0000313" key="2">
    <source>
        <dbReference type="Proteomes" id="UP000807716"/>
    </source>
</evidence>
<accession>A0A9P6QLQ2</accession>
<comment type="caution">
    <text evidence="1">The sequence shown here is derived from an EMBL/GenBank/DDBJ whole genome shotgun (WGS) entry which is preliminary data.</text>
</comment>
<dbReference type="OrthoDB" id="3009231at2759"/>
<sequence length="1885" mass="213057">MESANELVIRSEQDFTSFISCMPFKARMAVARQLVNDYGSKVLSLVKQLIATKPFVAEIPLLQPPVNPESLNADGSDPNPVVVNTPLIHPPTDSSRRYLARSLGLTMACSLVMTGVKEALPLLLEQINHPSSVGKKQVSALLATYASDDEILAVTCNASQETIHRLADALISKRRRPLAFKIRGMPLPVFRAQTPTTQLLENLGAQLQASEPFESRVVWAEYSTLIRFRRSKNSPFASDEKTNGQIKDSILKLQELYPALCNWDQRLNQGDPTLPDIIVDNLYHFLTHDVQRTMKIIKQTIWRRVGGQGYAVCIPWQLWSGRVQEFWNSQDGMVLKDFYTYLIGVDNGELVMRGMLPCPKVFQNCRTPVVDSLSRLAFALLQRDEFSLVPSNDDDLAKTSARIDAIISFAVSAIENLAQRSQGCSMSEAKVEPAQVVYLTTCNLLRDTLRCVIPVLKRFHSNKTELVDRIKSTMLNKLVGEYFRCQAHATGMFPQLALVVFEEIRPFFDVPERIPVSLSNIADNLLVALQPASESVYDIRLDMPNRPFSSMPPWDNEEVFNVTVLQEFERTQGTEAGLFDHGFSTRLRNFGLSLKQSQRNNVATWLIEGSGLHTVLAKKISHFDITSLFGGVLSDPEMRHRFIYPFIFGDLKDGADLRNECQKWAAYLDIRDAETRALMVKEASKASFADRLKWMAAILEATRRSGSVRDWIETLKWLLPRIRNEIQPNLLQLVPYLTPSDYSIPRQYLDKATIEEAGELVKLYSTMDAQNTSAISPLGRITEFLETLAVQAMNRFIHNPSHPFFQFGTDILWCQSLSRHGATNALENYDLRFDEPCYGCDDHNEQEELERRRRVVKSRLEDCDGQRRLIRVPDGQEEALVQTKLAIFQKRWLEVKNAVMAAQQLDPKEGDDSLEIGQPAIWSKQCSSLVWQLGWRWERSSTLRHQVERWMEILKLAKKKICGADEVLDWRDGCEVSSASDFMEGVFAVYKTPYWLQLNGDKLEIYGRYMSLKLRSTSNQAVVDNERRFLEDKEFRKKTRRTLDDLYLEWLKVSKSAILVPGVLRFLMTKRQDLLTDEIISVTTTFSGVFNQTTASTHWDIFISHPDRLTPHQCELLKKRYRTGLLDSTRAFSLRISHAEAFVKLPVITIADVSDILVLPNLPSRIAEALLMFLPNLNEPASALQVLLAPVYLQSHLARTAIYAVKNALQHVHHGLVADFIAPLFPPPGGKRAKVTVQKEALRLVCGSMKLFASDTTQALVKRLWSRADLHRDVRSVLIQQLIGLLVSEEANEGAFATAREMAWSMLSEAARNKDWCTEGITMALLAVSPMVCIGQSRGVSVSHGLHVQVPWNTSLSQLSRVTIPSRLVDEYVDRVLLPMTEGLGEGGALVESRMMTYYILINTAGWITYGNAAALARRWGKELSEFSEHLPALRILLVIGLAHCVHPEAQHAMANGTQATVAWGALINHVRELAVALKDMSNSRNSRLRYLQRIWDLKLDHSLICYNASTDRKAAGFAGHSMDLVQPLLDAGLESLFWTMMVTREISALELKPEWTQDIINEEAHRILLRIVALSNKYLSDIEDVKTLVERLLNKADRKKQLWAFIGRKLLTPLDSDLTSWVHLDAVALMTLNKNGGLFELQEVSALIERVANHGADNFYRTNSELLGILLAKELDIHEQRRREETNEHYLKLFREVLQPIVDRAQRSGWKHGPDASLLRAVTHGAWPILSRAFIDLSGEMLHYNIERSLEISVSESSLQSLLCGFLSSVLQMIKDHRMTPLESYQCSESAGISPARVLVIEALMNGKLASLKLSGFLNRKHEMSPDVMFGNGFVLKPLPISEASSDADRAQDEYQTPLSMKDMEQHWESILDASGGYFRALSQ</sequence>
<gene>
    <name evidence="1" type="ORF">DFQ27_006701</name>
</gene>